<evidence type="ECO:0000313" key="7">
    <source>
        <dbReference type="Proteomes" id="UP000018467"/>
    </source>
</evidence>
<name>A0A3B1J253_ASTMX</name>
<dbReference type="Bgee" id="ENSAMXG00000040708">
    <property type="expression patterns" value="Expressed in zone of skin and 2 other cell types or tissues"/>
</dbReference>
<evidence type="ECO:0000256" key="3">
    <source>
        <dbReference type="ARBA" id="ARBA00023134"/>
    </source>
</evidence>
<dbReference type="GO" id="GO:0005525">
    <property type="term" value="F:GTP binding"/>
    <property type="evidence" value="ECO:0007669"/>
    <property type="project" value="UniProtKB-KW"/>
</dbReference>
<evidence type="ECO:0000256" key="4">
    <source>
        <dbReference type="SAM" id="MobiDB-lite"/>
    </source>
</evidence>
<keyword evidence="3" id="KW-0342">GTP-binding</keyword>
<accession>A0A3B1J253</accession>
<reference evidence="7" key="1">
    <citation type="submission" date="2013-03" db="EMBL/GenBank/DDBJ databases">
        <authorList>
            <person name="Jeffery W."/>
            <person name="Warren W."/>
            <person name="Wilson R.K."/>
        </authorList>
    </citation>
    <scope>NUCLEOTIDE SEQUENCE</scope>
    <source>
        <strain evidence="7">female</strain>
    </source>
</reference>
<reference evidence="7" key="2">
    <citation type="journal article" date="2014" name="Nat. Commun.">
        <title>The cavefish genome reveals candidate genes for eye loss.</title>
        <authorList>
            <person name="McGaugh S.E."/>
            <person name="Gross J.B."/>
            <person name="Aken B."/>
            <person name="Blin M."/>
            <person name="Borowsky R."/>
            <person name="Chalopin D."/>
            <person name="Hinaux H."/>
            <person name="Jeffery W.R."/>
            <person name="Keene A."/>
            <person name="Ma L."/>
            <person name="Minx P."/>
            <person name="Murphy D."/>
            <person name="O'Quin K.E."/>
            <person name="Retaux S."/>
            <person name="Rohner N."/>
            <person name="Searle S.M."/>
            <person name="Stahl B.A."/>
            <person name="Tabin C."/>
            <person name="Volff J.N."/>
            <person name="Yoshizawa M."/>
            <person name="Warren W.C."/>
        </authorList>
    </citation>
    <scope>NUCLEOTIDE SEQUENCE [LARGE SCALE GENOMIC DNA]</scope>
    <source>
        <strain evidence="7">female</strain>
    </source>
</reference>
<reference evidence="6" key="4">
    <citation type="submission" date="2025-09" db="UniProtKB">
        <authorList>
            <consortium name="Ensembl"/>
        </authorList>
    </citation>
    <scope>IDENTIFICATION</scope>
</reference>
<keyword evidence="2" id="KW-0547">Nucleotide-binding</keyword>
<dbReference type="Pfam" id="PF04548">
    <property type="entry name" value="AIG1"/>
    <property type="match status" value="1"/>
</dbReference>
<evidence type="ECO:0000259" key="5">
    <source>
        <dbReference type="PROSITE" id="PS51720"/>
    </source>
</evidence>
<evidence type="ECO:0000256" key="1">
    <source>
        <dbReference type="ARBA" id="ARBA00008535"/>
    </source>
</evidence>
<dbReference type="SUPFAM" id="SSF52540">
    <property type="entry name" value="P-loop containing nucleoside triphosphate hydrolases"/>
    <property type="match status" value="1"/>
</dbReference>
<organism evidence="6 7">
    <name type="scientific">Astyanax mexicanus</name>
    <name type="common">Blind cave fish</name>
    <name type="synonym">Astyanax fasciatus mexicanus</name>
    <dbReference type="NCBI Taxonomy" id="7994"/>
    <lineage>
        <taxon>Eukaryota</taxon>
        <taxon>Metazoa</taxon>
        <taxon>Chordata</taxon>
        <taxon>Craniata</taxon>
        <taxon>Vertebrata</taxon>
        <taxon>Euteleostomi</taxon>
        <taxon>Actinopterygii</taxon>
        <taxon>Neopterygii</taxon>
        <taxon>Teleostei</taxon>
        <taxon>Ostariophysi</taxon>
        <taxon>Characiformes</taxon>
        <taxon>Characoidei</taxon>
        <taxon>Acestrorhamphidae</taxon>
        <taxon>Acestrorhamphinae</taxon>
        <taxon>Astyanax</taxon>
    </lineage>
</organism>
<dbReference type="PROSITE" id="PS51720">
    <property type="entry name" value="G_AIG1"/>
    <property type="match status" value="1"/>
</dbReference>
<feature type="compositionally biased region" description="Basic and acidic residues" evidence="4">
    <location>
        <begin position="249"/>
        <end position="260"/>
    </location>
</feature>
<feature type="domain" description="AIG1-type G" evidence="5">
    <location>
        <begin position="13"/>
        <end position="213"/>
    </location>
</feature>
<keyword evidence="7" id="KW-1185">Reference proteome</keyword>
<dbReference type="STRING" id="7994.ENSAMXP00000035991"/>
<dbReference type="PANTHER" id="PTHR10903:SF188">
    <property type="entry name" value="GTPASE IMAP FAMILY MEMBER 2-LIKE-RELATED"/>
    <property type="match status" value="1"/>
</dbReference>
<dbReference type="InterPro" id="IPR045058">
    <property type="entry name" value="GIMA/IAN/Toc"/>
</dbReference>
<dbReference type="Proteomes" id="UP000018467">
    <property type="component" value="Unassembled WGS sequence"/>
</dbReference>
<dbReference type="InterPro" id="IPR027417">
    <property type="entry name" value="P-loop_NTPase"/>
</dbReference>
<dbReference type="Ensembl" id="ENSAMXT00000034494.1">
    <property type="protein sequence ID" value="ENSAMXP00000035991.1"/>
    <property type="gene ID" value="ENSAMXG00000040708.1"/>
</dbReference>
<dbReference type="InParanoid" id="A0A3B1J253"/>
<proteinExistence type="inferred from homology"/>
<dbReference type="CDD" id="cd01852">
    <property type="entry name" value="AIG1"/>
    <property type="match status" value="1"/>
</dbReference>
<sequence length="270" mass="30681">MLLIQINSHIKIRSLLRIVLLGKRGAGKSSAGNTLLGKQPFYTAASSQRVTKDWSMSASTVDGHRISVVDTAGWTDLILMNDNTILEIAEWIDQSDPGPHVFLLVIPIGRFIKEETNTVHQILEVFGEEAHKYTMVLFTKGDDLEEMTIEDYLKDTHPDLKKIIEVCGGRYHVFNNRDKENKKQVSDLLEKIKLMAKRNEGRNYTKAMYQKTVDQIEVKWKRERIMNAARAEVEKEINDSAVGSNYETTRSKNTELKPSPDTKGTVSTKE</sequence>
<dbReference type="PANTHER" id="PTHR10903">
    <property type="entry name" value="GTPASE, IMAP FAMILY MEMBER-RELATED"/>
    <property type="match status" value="1"/>
</dbReference>
<reference evidence="6" key="3">
    <citation type="submission" date="2025-08" db="UniProtKB">
        <authorList>
            <consortium name="Ensembl"/>
        </authorList>
    </citation>
    <scope>IDENTIFICATION</scope>
</reference>
<dbReference type="FunFam" id="3.40.50.300:FF:000366">
    <property type="entry name" value="GTPase, IMAP family member 2"/>
    <property type="match status" value="1"/>
</dbReference>
<protein>
    <submittedName>
        <fullName evidence="6">GTPase IMAP family member 4-like</fullName>
    </submittedName>
</protein>
<dbReference type="GeneTree" id="ENSGT01120000271858"/>
<comment type="similarity">
    <text evidence="1">Belongs to the TRAFAC class TrmE-Era-EngA-EngB-Septin-like GTPase superfamily. AIG1/Toc34/Toc159-like paraseptin GTPase family. IAN subfamily.</text>
</comment>
<feature type="region of interest" description="Disordered" evidence="4">
    <location>
        <begin position="232"/>
        <end position="270"/>
    </location>
</feature>
<dbReference type="InterPro" id="IPR006703">
    <property type="entry name" value="G_AIG1"/>
</dbReference>
<evidence type="ECO:0000313" key="6">
    <source>
        <dbReference type="Ensembl" id="ENSAMXP00000035991.1"/>
    </source>
</evidence>
<dbReference type="Gene3D" id="3.40.50.300">
    <property type="entry name" value="P-loop containing nucleotide triphosphate hydrolases"/>
    <property type="match status" value="1"/>
</dbReference>
<dbReference type="AlphaFoldDB" id="A0A3B1J253"/>
<evidence type="ECO:0000256" key="2">
    <source>
        <dbReference type="ARBA" id="ARBA00022741"/>
    </source>
</evidence>